<dbReference type="EMBL" id="CAFBMO010000026">
    <property type="protein sequence ID" value="CAB4906478.1"/>
    <property type="molecule type" value="Genomic_DNA"/>
</dbReference>
<dbReference type="EMBL" id="CAEZVB010000043">
    <property type="protein sequence ID" value="CAB4622961.1"/>
    <property type="molecule type" value="Genomic_DNA"/>
</dbReference>
<dbReference type="AlphaFoldDB" id="A0A6J6I8Y5"/>
<evidence type="ECO:0000313" key="3">
    <source>
        <dbReference type="EMBL" id="CAB4673835.1"/>
    </source>
</evidence>
<dbReference type="InterPro" id="IPR055878">
    <property type="entry name" value="DUF7455"/>
</dbReference>
<sequence length="72" mass="7891">MNATMTAPALAATDRCDRCNAQAYVRVVLPGGLDLLFCSHHWNSNEDALRPQAVEVVDETHRLLTPITSSPE</sequence>
<name>A0A6J6I8Y5_9ZZZZ</name>
<feature type="domain" description="DUF7455" evidence="1">
    <location>
        <begin position="10"/>
        <end position="63"/>
    </location>
</feature>
<evidence type="ECO:0000259" key="1">
    <source>
        <dbReference type="Pfam" id="PF24254"/>
    </source>
</evidence>
<dbReference type="Pfam" id="PF24254">
    <property type="entry name" value="DUF7455"/>
    <property type="match status" value="1"/>
</dbReference>
<evidence type="ECO:0000313" key="2">
    <source>
        <dbReference type="EMBL" id="CAB4622961.1"/>
    </source>
</evidence>
<dbReference type="EMBL" id="CAEZWR010000164">
    <property type="protein sequence ID" value="CAB4673835.1"/>
    <property type="molecule type" value="Genomic_DNA"/>
</dbReference>
<protein>
    <submittedName>
        <fullName evidence="2">Unannotated protein</fullName>
    </submittedName>
</protein>
<accession>A0A6J6I8Y5</accession>
<reference evidence="2" key="1">
    <citation type="submission" date="2020-05" db="EMBL/GenBank/DDBJ databases">
        <authorList>
            <person name="Chiriac C."/>
            <person name="Salcher M."/>
            <person name="Ghai R."/>
            <person name="Kavagutti S V."/>
        </authorList>
    </citation>
    <scope>NUCLEOTIDE SEQUENCE</scope>
</reference>
<gene>
    <name evidence="2" type="ORF">UFOPK1908_00961</name>
    <name evidence="3" type="ORF">UFOPK2282_01227</name>
    <name evidence="4" type="ORF">UFOPK3576_00795</name>
</gene>
<evidence type="ECO:0000313" key="4">
    <source>
        <dbReference type="EMBL" id="CAB4906478.1"/>
    </source>
</evidence>
<organism evidence="2">
    <name type="scientific">freshwater metagenome</name>
    <dbReference type="NCBI Taxonomy" id="449393"/>
    <lineage>
        <taxon>unclassified sequences</taxon>
        <taxon>metagenomes</taxon>
        <taxon>ecological metagenomes</taxon>
    </lineage>
</organism>
<proteinExistence type="predicted"/>